<evidence type="ECO:0000256" key="12">
    <source>
        <dbReference type="PIRSR" id="PIRSR038994-3"/>
    </source>
</evidence>
<evidence type="ECO:0000313" key="14">
    <source>
        <dbReference type="EMBL" id="GDZ83518.1"/>
    </source>
</evidence>
<dbReference type="InterPro" id="IPR003764">
    <property type="entry name" value="GlcNAc_6-P_deAcase"/>
</dbReference>
<evidence type="ECO:0000256" key="11">
    <source>
        <dbReference type="PIRSR" id="PIRSR038994-2"/>
    </source>
</evidence>
<dbReference type="PANTHER" id="PTHR11113">
    <property type="entry name" value="N-ACETYLGLUCOSAMINE-6-PHOSPHATE DEACETYLASE"/>
    <property type="match status" value="1"/>
</dbReference>
<feature type="binding site" evidence="11">
    <location>
        <position position="224"/>
    </location>
    <ligand>
        <name>substrate</name>
    </ligand>
</feature>
<evidence type="ECO:0000256" key="7">
    <source>
        <dbReference type="ARBA" id="ARBA00047647"/>
    </source>
</evidence>
<dbReference type="InterPro" id="IPR011059">
    <property type="entry name" value="Metal-dep_hydrolase_composite"/>
</dbReference>
<comment type="cofactor">
    <cofactor evidence="12">
        <name>a divalent metal cation</name>
        <dbReference type="ChEBI" id="CHEBI:60240"/>
    </cofactor>
    <text evidence="12">Binds 1 divalent metal cation per subunit.</text>
</comment>
<feature type="binding site" evidence="11">
    <location>
        <position position="140"/>
    </location>
    <ligand>
        <name>substrate</name>
    </ligand>
</feature>
<evidence type="ECO:0000256" key="9">
    <source>
        <dbReference type="PIRNR" id="PIRNR038994"/>
    </source>
</evidence>
<dbReference type="GO" id="GO:0008448">
    <property type="term" value="F:N-acetylglucosamine-6-phosphate deacetylase activity"/>
    <property type="evidence" value="ECO:0007669"/>
    <property type="project" value="UniProtKB-EC"/>
</dbReference>
<dbReference type="EMBL" id="BJJW01000005">
    <property type="protein sequence ID" value="GDZ83518.1"/>
    <property type="molecule type" value="Genomic_DNA"/>
</dbReference>
<evidence type="ECO:0000256" key="8">
    <source>
        <dbReference type="ARBA" id="ARBA00060590"/>
    </source>
</evidence>
<feature type="binding site" evidence="12">
    <location>
        <position position="213"/>
    </location>
    <ligand>
        <name>Zn(2+)</name>
        <dbReference type="ChEBI" id="CHEBI:29105"/>
    </ligand>
</feature>
<accession>A0A5A5TZ65</accession>
<dbReference type="SUPFAM" id="SSF51556">
    <property type="entry name" value="Metallo-dependent hydrolases"/>
    <property type="match status" value="1"/>
</dbReference>
<dbReference type="PANTHER" id="PTHR11113:SF14">
    <property type="entry name" value="N-ACETYLGLUCOSAMINE-6-PHOSPHATE DEACETYLASE"/>
    <property type="match status" value="1"/>
</dbReference>
<proteinExistence type="inferred from homology"/>
<feature type="active site" description="Proton donor/acceptor" evidence="10">
    <location>
        <position position="271"/>
    </location>
</feature>
<dbReference type="SUPFAM" id="SSF51338">
    <property type="entry name" value="Composite domain of metallo-dependent hydrolases"/>
    <property type="match status" value="1"/>
</dbReference>
<dbReference type="GO" id="GO:0006046">
    <property type="term" value="P:N-acetylglucosamine catabolic process"/>
    <property type="evidence" value="ECO:0007669"/>
    <property type="project" value="TreeGrafter"/>
</dbReference>
<dbReference type="Proteomes" id="UP000323274">
    <property type="component" value="Unassembled WGS sequence"/>
</dbReference>
<keyword evidence="4 12" id="KW-0479">Metal-binding</keyword>
<evidence type="ECO:0000256" key="3">
    <source>
        <dbReference type="ARBA" id="ARBA00018029"/>
    </source>
</evidence>
<comment type="catalytic activity">
    <reaction evidence="7">
        <text>N-acetyl-D-glucosamine 6-phosphate + H2O = D-glucosamine 6-phosphate + acetate</text>
        <dbReference type="Rhea" id="RHEA:22936"/>
        <dbReference type="ChEBI" id="CHEBI:15377"/>
        <dbReference type="ChEBI" id="CHEBI:30089"/>
        <dbReference type="ChEBI" id="CHEBI:57513"/>
        <dbReference type="ChEBI" id="CHEBI:58725"/>
        <dbReference type="EC" id="3.5.1.25"/>
    </reaction>
</comment>
<feature type="binding site" evidence="12">
    <location>
        <position position="195"/>
    </location>
    <ligand>
        <name>Zn(2+)</name>
        <dbReference type="ChEBI" id="CHEBI:29105"/>
    </ligand>
</feature>
<dbReference type="GO" id="GO:0046872">
    <property type="term" value="F:metal ion binding"/>
    <property type="evidence" value="ECO:0007669"/>
    <property type="project" value="UniProtKB-KW"/>
</dbReference>
<feature type="binding site" evidence="11">
    <location>
        <begin position="304"/>
        <end position="306"/>
    </location>
    <ligand>
        <name>substrate</name>
    </ligand>
</feature>
<reference evidence="14 15" key="1">
    <citation type="submission" date="2019-04" db="EMBL/GenBank/DDBJ databases">
        <title>A pseudo-fructophilic Leuconostoc citreum strain F192-5 isolated from peel of satsuma mandarin: the first report for isolation and characterization of strain-dependent fructophilic-like characteristics.</title>
        <authorList>
            <person name="Maeno S."/>
            <person name="Tanizawa Y."/>
            <person name="Kajikawa A."/>
            <person name="Kanesaki Y."/>
            <person name="Kubota E."/>
            <person name="Arita M."/>
            <person name="Leon D."/>
            <person name="Endo A."/>
        </authorList>
    </citation>
    <scope>NUCLEOTIDE SEQUENCE [LARGE SCALE GENOMIC DNA]</scope>
    <source>
        <strain evidence="14 15">F192-5</strain>
    </source>
</reference>
<comment type="pathway">
    <text evidence="8">Amino-sugar metabolism; N-acetylneuraminate degradation; D-fructose 6-phosphate from N-acetylneuraminate: step 4/5.</text>
</comment>
<dbReference type="CDD" id="cd00854">
    <property type="entry name" value="NagA"/>
    <property type="match status" value="1"/>
</dbReference>
<keyword evidence="6 9" id="KW-0119">Carbohydrate metabolism</keyword>
<dbReference type="PIRSF" id="PIRSF038994">
    <property type="entry name" value="NagA"/>
    <property type="match status" value="1"/>
</dbReference>
<dbReference type="NCBIfam" id="TIGR00221">
    <property type="entry name" value="nagA"/>
    <property type="match status" value="1"/>
</dbReference>
<evidence type="ECO:0000259" key="13">
    <source>
        <dbReference type="Pfam" id="PF01979"/>
    </source>
</evidence>
<dbReference type="FunFam" id="3.20.20.140:FF:000004">
    <property type="entry name" value="N-acetylglucosamine-6-phosphate deacetylase"/>
    <property type="match status" value="1"/>
</dbReference>
<dbReference type="InterPro" id="IPR032466">
    <property type="entry name" value="Metal_Hydrolase"/>
</dbReference>
<feature type="domain" description="Amidohydrolase-related" evidence="13">
    <location>
        <begin position="53"/>
        <end position="374"/>
    </location>
</feature>
<dbReference type="RefSeq" id="WP_149334117.1">
    <property type="nucleotide sequence ID" value="NZ_BJJW01000005.1"/>
</dbReference>
<evidence type="ECO:0000256" key="10">
    <source>
        <dbReference type="PIRSR" id="PIRSR038994-1"/>
    </source>
</evidence>
<gene>
    <name evidence="14" type="ORF">LCIT_07600</name>
</gene>
<feature type="binding site" evidence="12">
    <location>
        <position position="129"/>
    </location>
    <ligand>
        <name>Zn(2+)</name>
        <dbReference type="ChEBI" id="CHEBI:29105"/>
    </ligand>
</feature>
<evidence type="ECO:0000256" key="2">
    <source>
        <dbReference type="ARBA" id="ARBA00011899"/>
    </source>
</evidence>
<keyword evidence="5 9" id="KW-0378">Hydrolase</keyword>
<evidence type="ECO:0000313" key="15">
    <source>
        <dbReference type="Proteomes" id="UP000323274"/>
    </source>
</evidence>
<evidence type="ECO:0000256" key="4">
    <source>
        <dbReference type="ARBA" id="ARBA00022723"/>
    </source>
</evidence>
<evidence type="ECO:0000256" key="6">
    <source>
        <dbReference type="ARBA" id="ARBA00023277"/>
    </source>
</evidence>
<feature type="binding site" evidence="11">
    <location>
        <begin position="216"/>
        <end position="217"/>
    </location>
    <ligand>
        <name>substrate</name>
    </ligand>
</feature>
<feature type="binding site" evidence="11">
    <location>
        <position position="248"/>
    </location>
    <ligand>
        <name>substrate</name>
    </ligand>
</feature>
<dbReference type="Gene3D" id="3.20.20.140">
    <property type="entry name" value="Metal-dependent hydrolases"/>
    <property type="match status" value="1"/>
</dbReference>
<name>A0A5A5TZ65_LEUCI</name>
<protein>
    <recommendedName>
        <fullName evidence="3">N-acetylglucosamine-6-phosphate deacetylase</fullName>
        <ecNumber evidence="2">3.5.1.25</ecNumber>
    </recommendedName>
</protein>
<dbReference type="EC" id="3.5.1.25" evidence="2"/>
<organism evidence="14 15">
    <name type="scientific">Leuconostoc citreum</name>
    <dbReference type="NCBI Taxonomy" id="33964"/>
    <lineage>
        <taxon>Bacteria</taxon>
        <taxon>Bacillati</taxon>
        <taxon>Bacillota</taxon>
        <taxon>Bacilli</taxon>
        <taxon>Lactobacillales</taxon>
        <taxon>Lactobacillaceae</taxon>
        <taxon>Leuconostoc</taxon>
    </lineage>
</organism>
<dbReference type="Gene3D" id="2.30.40.10">
    <property type="entry name" value="Urease, subunit C, domain 1"/>
    <property type="match status" value="1"/>
</dbReference>
<evidence type="ECO:0000256" key="5">
    <source>
        <dbReference type="ARBA" id="ARBA00022801"/>
    </source>
</evidence>
<dbReference type="Pfam" id="PF01979">
    <property type="entry name" value="Amidohydro_1"/>
    <property type="match status" value="1"/>
</dbReference>
<dbReference type="AlphaFoldDB" id="A0A5A5TZ65"/>
<comment type="similarity">
    <text evidence="1 9">Belongs to the metallo-dependent hydrolases superfamily. NagA family.</text>
</comment>
<dbReference type="InterPro" id="IPR006680">
    <property type="entry name" value="Amidohydro-rel"/>
</dbReference>
<comment type="caution">
    <text evidence="14">The sequence shown here is derived from an EMBL/GenBank/DDBJ whole genome shotgun (WGS) entry which is preliminary data.</text>
</comment>
<sequence length="380" mass="42028">MAKLLKNIDLYTGYQHIADAYVRFTDVIQDVGYMVDFSEQADDELIAEATGRLVVPGFIDVHKHGGYGLDTMDGDPDKLNNMVNLMVTEGITSLFPTTITQSPENIERALVTINQVAKKNPVIQGIHLEGPFINKVFMGAQPEEYIINPNTALLKKWYALSGERIRLVTYAPENGGIPDFEAFMLAHHIVPSIGHSNATRAQLCHSRATHITHLYNAQRPLHHREPGVTGHGMIEEAITGELIADGFHITPDMLELAFRLKGAQRLELITDSMRAEGLGDGISELGGQKVTVKDKQARLDNGHLAGSVLAYDDAFRNIQTMTSASIQDAVQMSSVNQALEFGLTQKGHLAIGKDADFNLFNKKDMRLQATYSMGRRFSRE</sequence>
<evidence type="ECO:0000256" key="1">
    <source>
        <dbReference type="ARBA" id="ARBA00010716"/>
    </source>
</evidence>